<evidence type="ECO:0000313" key="1">
    <source>
        <dbReference type="EMBL" id="KAL3750812.1"/>
    </source>
</evidence>
<organism evidence="1 2">
    <name type="scientific">Eucalyptus globulus</name>
    <name type="common">Tasmanian blue gum</name>
    <dbReference type="NCBI Taxonomy" id="34317"/>
    <lineage>
        <taxon>Eukaryota</taxon>
        <taxon>Viridiplantae</taxon>
        <taxon>Streptophyta</taxon>
        <taxon>Embryophyta</taxon>
        <taxon>Tracheophyta</taxon>
        <taxon>Spermatophyta</taxon>
        <taxon>Magnoliopsida</taxon>
        <taxon>eudicotyledons</taxon>
        <taxon>Gunneridae</taxon>
        <taxon>Pentapetalae</taxon>
        <taxon>rosids</taxon>
        <taxon>malvids</taxon>
        <taxon>Myrtales</taxon>
        <taxon>Myrtaceae</taxon>
        <taxon>Myrtoideae</taxon>
        <taxon>Eucalypteae</taxon>
        <taxon>Eucalyptus</taxon>
    </lineage>
</organism>
<dbReference type="Proteomes" id="UP001634007">
    <property type="component" value="Unassembled WGS sequence"/>
</dbReference>
<evidence type="ECO:0000313" key="2">
    <source>
        <dbReference type="Proteomes" id="UP001634007"/>
    </source>
</evidence>
<dbReference type="EMBL" id="JBJKBG010000002">
    <property type="protein sequence ID" value="KAL3750812.1"/>
    <property type="molecule type" value="Genomic_DNA"/>
</dbReference>
<accession>A0ABD3LH78</accession>
<proteinExistence type="predicted"/>
<sequence length="99" mass="11233">MKSRIMVFCWDVGAIPLYVQRTTVGYCQYDLKKLDPIVGLAWAEGLSHHLSRSSGYNTIIREALGTVPPLIRFIHSERCKEGNWLRNENAQSVSSELLP</sequence>
<reference evidence="1 2" key="1">
    <citation type="submission" date="2024-11" db="EMBL/GenBank/DDBJ databases">
        <title>Chromosome-level genome assembly of Eucalyptus globulus Labill. provides insights into its genome evolution.</title>
        <authorList>
            <person name="Li X."/>
        </authorList>
    </citation>
    <scope>NUCLEOTIDE SEQUENCE [LARGE SCALE GENOMIC DNA]</scope>
    <source>
        <strain evidence="1">CL2024</strain>
        <tissue evidence="1">Fresh tender leaves</tissue>
    </source>
</reference>
<name>A0ABD3LH78_EUCGL</name>
<keyword evidence="2" id="KW-1185">Reference proteome</keyword>
<protein>
    <submittedName>
        <fullName evidence="1">Uncharacterized protein</fullName>
    </submittedName>
</protein>
<gene>
    <name evidence="1" type="ORF">ACJRO7_011750</name>
</gene>
<comment type="caution">
    <text evidence="1">The sequence shown here is derived from an EMBL/GenBank/DDBJ whole genome shotgun (WGS) entry which is preliminary data.</text>
</comment>
<dbReference type="AlphaFoldDB" id="A0ABD3LH78"/>